<dbReference type="InterPro" id="IPR016130">
    <property type="entry name" value="Tyr_Pase_AS"/>
</dbReference>
<evidence type="ECO:0000256" key="1">
    <source>
        <dbReference type="ARBA" id="ARBA00009580"/>
    </source>
</evidence>
<proteinExistence type="inferred from homology"/>
<dbReference type="Gene3D" id="3.90.190.10">
    <property type="entry name" value="Protein tyrosine phosphatase superfamily"/>
    <property type="match status" value="1"/>
</dbReference>
<evidence type="ECO:0000313" key="3">
    <source>
        <dbReference type="EMBL" id="MBP1465670.1"/>
    </source>
</evidence>
<reference evidence="3 4" key="1">
    <citation type="submission" date="2021-03" db="EMBL/GenBank/DDBJ databases">
        <authorList>
            <person name="Grouzdev D.S."/>
        </authorList>
    </citation>
    <scope>NUCLEOTIDE SEQUENCE [LARGE SCALE GENOMIC DNA]</scope>
    <source>
        <strain evidence="3 4">M50-1</strain>
    </source>
</reference>
<dbReference type="PROSITE" id="PS50056">
    <property type="entry name" value="TYR_PHOSPHATASE_2"/>
    <property type="match status" value="1"/>
</dbReference>
<sequence length="285" mass="32223">MGLLLHKFNRGRRRLATHPAAMPPERREAHRRIKLAGAANLRDLGGYHTHDGRRVRWGALYRSDHLYHLSRRDQQVLMQLGLVTLIDLRSEAERLRQPNRLPANHGINVVEIPILEETSSLMADLRERFERGDLDGIDPAALLSEANEQFITCFTPSFRQFIQTVQTTEGAPLLFHCTAGKDRTGFAAALTLHLLGVPGDTILADYLRSNEYTISARRRELALIRLTRGEHAASLVRQLLGVEVAYLQTAFTTIDRIYGSFDAYVREGLGLQEEDLAQLRIALLE</sequence>
<comment type="caution">
    <text evidence="3">The sequence shown here is derived from an EMBL/GenBank/DDBJ whole genome shotgun (WGS) entry which is preliminary data.</text>
</comment>
<name>A0ABS4D8B5_9CHLR</name>
<dbReference type="InterPro" id="IPR029021">
    <property type="entry name" value="Prot-tyrosine_phosphatase-like"/>
</dbReference>
<comment type="similarity">
    <text evidence="1">Belongs to the protein-tyrosine phosphatase family.</text>
</comment>
<dbReference type="PANTHER" id="PTHR31126:SF1">
    <property type="entry name" value="TYROSINE SPECIFIC PROTEIN PHOSPHATASES DOMAIN-CONTAINING PROTEIN"/>
    <property type="match status" value="1"/>
</dbReference>
<dbReference type="SUPFAM" id="SSF52799">
    <property type="entry name" value="(Phosphotyrosine protein) phosphatases II"/>
    <property type="match status" value="1"/>
</dbReference>
<dbReference type="InterPro" id="IPR000387">
    <property type="entry name" value="Tyr_Pase_dom"/>
</dbReference>
<feature type="domain" description="Tyrosine specific protein phosphatases" evidence="2">
    <location>
        <begin position="159"/>
        <end position="192"/>
    </location>
</feature>
<dbReference type="EMBL" id="SIJK02000011">
    <property type="protein sequence ID" value="MBP1465670.1"/>
    <property type="molecule type" value="Genomic_DNA"/>
</dbReference>
<dbReference type="InterPro" id="IPR026893">
    <property type="entry name" value="Tyr/Ser_Pase_IphP-type"/>
</dbReference>
<evidence type="ECO:0000259" key="2">
    <source>
        <dbReference type="PROSITE" id="PS50056"/>
    </source>
</evidence>
<protein>
    <submittedName>
        <fullName evidence="3">Tyrosine-protein phosphatase</fullName>
    </submittedName>
</protein>
<dbReference type="RefSeq" id="WP_167857309.1">
    <property type="nucleotide sequence ID" value="NZ_SIJK02000011.1"/>
</dbReference>
<evidence type="ECO:0000313" key="4">
    <source>
        <dbReference type="Proteomes" id="UP001193081"/>
    </source>
</evidence>
<dbReference type="Pfam" id="PF13350">
    <property type="entry name" value="Y_phosphatase3"/>
    <property type="match status" value="1"/>
</dbReference>
<dbReference type="PROSITE" id="PS00383">
    <property type="entry name" value="TYR_PHOSPHATASE_1"/>
    <property type="match status" value="1"/>
</dbReference>
<organism evidence="3 4">
    <name type="scientific">Candidatus Chloroploca mongolica</name>
    <dbReference type="NCBI Taxonomy" id="2528176"/>
    <lineage>
        <taxon>Bacteria</taxon>
        <taxon>Bacillati</taxon>
        <taxon>Chloroflexota</taxon>
        <taxon>Chloroflexia</taxon>
        <taxon>Chloroflexales</taxon>
        <taxon>Chloroflexineae</taxon>
        <taxon>Oscillochloridaceae</taxon>
        <taxon>Candidatus Chloroploca</taxon>
    </lineage>
</organism>
<dbReference type="Proteomes" id="UP001193081">
    <property type="component" value="Unassembled WGS sequence"/>
</dbReference>
<gene>
    <name evidence="3" type="ORF">EYB53_008125</name>
</gene>
<accession>A0ABS4D8B5</accession>
<keyword evidence="4" id="KW-1185">Reference proteome</keyword>
<dbReference type="PANTHER" id="PTHR31126">
    <property type="entry name" value="TYROSINE-PROTEIN PHOSPHATASE"/>
    <property type="match status" value="1"/>
</dbReference>